<gene>
    <name evidence="1" type="ORF">SAMN04487908_1429</name>
</gene>
<accession>A0A1M6P4A3</accession>
<evidence type="ECO:0000313" key="2">
    <source>
        <dbReference type="Proteomes" id="UP000184172"/>
    </source>
</evidence>
<reference evidence="2" key="1">
    <citation type="submission" date="2016-11" db="EMBL/GenBank/DDBJ databases">
        <authorList>
            <person name="Varghese N."/>
            <person name="Submissions S."/>
        </authorList>
    </citation>
    <scope>NUCLEOTIDE SEQUENCE [LARGE SCALE GENOMIC DNA]</scope>
    <source>
        <strain evidence="2">DSM 26349</strain>
    </source>
</reference>
<sequence>MIVQELRITVTASILIGENTKYRNKLVMNKTKIILNWLIGM</sequence>
<protein>
    <submittedName>
        <fullName evidence="1">Uncharacterized protein</fullName>
    </submittedName>
</protein>
<evidence type="ECO:0000313" key="1">
    <source>
        <dbReference type="EMBL" id="SHK02761.1"/>
    </source>
</evidence>
<dbReference type="AlphaFoldDB" id="A0A1M6P4A3"/>
<organism evidence="1 2">
    <name type="scientific">Aequorivita viscosa</name>
    <dbReference type="NCBI Taxonomy" id="797419"/>
    <lineage>
        <taxon>Bacteria</taxon>
        <taxon>Pseudomonadati</taxon>
        <taxon>Bacteroidota</taxon>
        <taxon>Flavobacteriia</taxon>
        <taxon>Flavobacteriales</taxon>
        <taxon>Flavobacteriaceae</taxon>
        <taxon>Aequorivita</taxon>
    </lineage>
</organism>
<name>A0A1M6P4A3_9FLAO</name>
<dbReference type="EMBL" id="FQYV01000042">
    <property type="protein sequence ID" value="SHK02761.1"/>
    <property type="molecule type" value="Genomic_DNA"/>
</dbReference>
<keyword evidence="2" id="KW-1185">Reference proteome</keyword>
<proteinExistence type="predicted"/>
<dbReference type="Proteomes" id="UP000184172">
    <property type="component" value="Unassembled WGS sequence"/>
</dbReference>